<protein>
    <recommendedName>
        <fullName evidence="2">CRISPR type III-associated protein domain-containing protein</fullName>
    </recommendedName>
</protein>
<keyword evidence="1" id="KW-0051">Antiviral defense</keyword>
<accession>A0A0D7WV89</accession>
<dbReference type="RefSeq" id="WP_044648580.1">
    <property type="nucleotide sequence ID" value="NZ_JTHP01000068.1"/>
</dbReference>
<proteinExistence type="predicted"/>
<dbReference type="AlphaFoldDB" id="A0A0D7WV89"/>
<dbReference type="PANTHER" id="PTHR35579:SF6">
    <property type="entry name" value="DUF324 DOMAIN-CONTAINING PROTEIN"/>
    <property type="match status" value="1"/>
</dbReference>
<gene>
    <name evidence="3" type="ORF">QD47_24555</name>
</gene>
<dbReference type="GO" id="GO:0051607">
    <property type="term" value="P:defense response to virus"/>
    <property type="evidence" value="ECO:0007669"/>
    <property type="project" value="UniProtKB-KW"/>
</dbReference>
<dbReference type="OrthoDB" id="1063910at2"/>
<dbReference type="CDD" id="cd09726">
    <property type="entry name" value="RAMP_I_III"/>
    <property type="match status" value="2"/>
</dbReference>
<evidence type="ECO:0000313" key="3">
    <source>
        <dbReference type="EMBL" id="KJD43085.1"/>
    </source>
</evidence>
<dbReference type="EMBL" id="JTHP01000068">
    <property type="protein sequence ID" value="KJD43085.1"/>
    <property type="molecule type" value="Genomic_DNA"/>
</dbReference>
<organism evidence="3 4">
    <name type="scientific">Paenibacillus terrae</name>
    <dbReference type="NCBI Taxonomy" id="159743"/>
    <lineage>
        <taxon>Bacteria</taxon>
        <taxon>Bacillati</taxon>
        <taxon>Bacillota</taxon>
        <taxon>Bacilli</taxon>
        <taxon>Bacillales</taxon>
        <taxon>Paenibacillaceae</taxon>
        <taxon>Paenibacillus</taxon>
    </lineage>
</organism>
<feature type="domain" description="CRISPR type III-associated protein" evidence="2">
    <location>
        <begin position="31"/>
        <end position="215"/>
    </location>
</feature>
<dbReference type="PATRIC" id="fig|159743.3.peg.5434"/>
<dbReference type="InterPro" id="IPR005537">
    <property type="entry name" value="RAMP_III_fam"/>
</dbReference>
<sequence>MNKQSKPTEHLKLTGKITERYCIQLTGRLGSPLLAGSGDDRNTDSDVIVDYTGRPFVPGSALAGAFRHFLQENVQGADNTSVDQQVLHFLFGGSSAISTPTGLTDAGQQSRLIIHDMSLEEECAVIGIRDGVKLDSYKSAEDEGKYEVEMVEAGAGFILRLEWLRRDTDNLHLGQQSGHVDIAASVANLLMKLIDGLVSGDLTIGAKGRRGFGKLQINQVHMRRFDYTDRRQATKWLVWDWRHENAFDKQTEIKHWQPGSSKLPGFVRVGEPGNSRYCKLVVPLQIRHTLMIRSYLTKGFQENGVPVFEQLRKRSQAGNGQENPAVIPGTSWMGAIRERLNVLLEEVGVTDGQMRRGKLEQLFGTRIGAERNDNGRTHSNSLIASLIRVEESVVAGGHPLTMTRNKIDRFTGGTVEGALFTSVPWVGGATELVLRWERTSYLISDAAICGLLLWIVRDLEEGLLAVGGETAIGRGLFSKDSTKPITLDGQPLLESAYSPYYLAALKWCQAEHIEQGANT</sequence>
<evidence type="ECO:0000313" key="4">
    <source>
        <dbReference type="Proteomes" id="UP000032534"/>
    </source>
</evidence>
<evidence type="ECO:0000259" key="2">
    <source>
        <dbReference type="Pfam" id="PF03787"/>
    </source>
</evidence>
<keyword evidence="4" id="KW-1185">Reference proteome</keyword>
<evidence type="ECO:0000256" key="1">
    <source>
        <dbReference type="ARBA" id="ARBA00023118"/>
    </source>
</evidence>
<comment type="caution">
    <text evidence="3">The sequence shown here is derived from an EMBL/GenBank/DDBJ whole genome shotgun (WGS) entry which is preliminary data.</text>
</comment>
<dbReference type="Proteomes" id="UP000032534">
    <property type="component" value="Unassembled WGS sequence"/>
</dbReference>
<reference evidence="3 4" key="1">
    <citation type="submission" date="2014-11" db="EMBL/GenBank/DDBJ databases">
        <title>Draft Genome Sequences of Paenibacillus polymyxa NRRL B-30509 and Paenibacillus terrae NRRL B-30644, Strains from a Poultry Environment that Produce Tridecaptin A and Paenicidins.</title>
        <authorList>
            <person name="van Belkum M.J."/>
            <person name="Lohans C.T."/>
            <person name="Vederas J.C."/>
        </authorList>
    </citation>
    <scope>NUCLEOTIDE SEQUENCE [LARGE SCALE GENOMIC DNA]</scope>
    <source>
        <strain evidence="3 4">NRRL B-30644</strain>
    </source>
</reference>
<name>A0A0D7WV89_9BACL</name>
<dbReference type="Pfam" id="PF03787">
    <property type="entry name" value="RAMPs"/>
    <property type="match status" value="2"/>
</dbReference>
<feature type="domain" description="CRISPR type III-associated protein" evidence="2">
    <location>
        <begin position="321"/>
        <end position="478"/>
    </location>
</feature>
<dbReference type="InterPro" id="IPR052216">
    <property type="entry name" value="CRISPR_Csm3_endoribonuclease"/>
</dbReference>
<dbReference type="PANTHER" id="PTHR35579">
    <property type="entry name" value="CRISPR SYSTEM CMS ENDORIBONUCLEASE CSM3"/>
    <property type="match status" value="1"/>
</dbReference>